<dbReference type="Gene3D" id="4.10.1000.10">
    <property type="entry name" value="Zinc finger, CCCH-type"/>
    <property type="match status" value="2"/>
</dbReference>
<feature type="domain" description="C3H1-type" evidence="11">
    <location>
        <begin position="59"/>
        <end position="86"/>
    </location>
</feature>
<dbReference type="OrthoDB" id="1914176at2759"/>
<dbReference type="KEGG" id="blac:94347250"/>
<dbReference type="GO" id="GO:0003723">
    <property type="term" value="F:RNA binding"/>
    <property type="evidence" value="ECO:0007669"/>
    <property type="project" value="UniProtKB-KW"/>
</dbReference>
<evidence type="ECO:0000256" key="4">
    <source>
        <dbReference type="ARBA" id="ARBA00022737"/>
    </source>
</evidence>
<dbReference type="EMBL" id="SHOA02000004">
    <property type="protein sequence ID" value="TDH71230.1"/>
    <property type="molecule type" value="Genomic_DNA"/>
</dbReference>
<feature type="zinc finger region" description="C3H1-type" evidence="9">
    <location>
        <begin position="59"/>
        <end position="86"/>
    </location>
</feature>
<dbReference type="GO" id="GO:0010468">
    <property type="term" value="P:regulation of gene expression"/>
    <property type="evidence" value="ECO:0007669"/>
    <property type="project" value="UniProtKB-ARBA"/>
</dbReference>
<evidence type="ECO:0000256" key="8">
    <source>
        <dbReference type="ARBA" id="ARBA00023242"/>
    </source>
</evidence>
<feature type="domain" description="C3H1-type" evidence="11">
    <location>
        <begin position="111"/>
        <end position="138"/>
    </location>
</feature>
<evidence type="ECO:0000256" key="7">
    <source>
        <dbReference type="ARBA" id="ARBA00022884"/>
    </source>
</evidence>
<organism evidence="13 14">
    <name type="scientific">Bremia lactucae</name>
    <name type="common">Lettuce downy mildew</name>
    <dbReference type="NCBI Taxonomy" id="4779"/>
    <lineage>
        <taxon>Eukaryota</taxon>
        <taxon>Sar</taxon>
        <taxon>Stramenopiles</taxon>
        <taxon>Oomycota</taxon>
        <taxon>Peronosporomycetes</taxon>
        <taxon>Peronosporales</taxon>
        <taxon>Peronosporaceae</taxon>
        <taxon>Bremia</taxon>
    </lineage>
</organism>
<dbReference type="RefSeq" id="XP_067820729.1">
    <property type="nucleotide sequence ID" value="XM_067961579.1"/>
</dbReference>
<dbReference type="InterPro" id="IPR000571">
    <property type="entry name" value="Znf_CCCH"/>
</dbReference>
<feature type="domain" description="C3H1-type" evidence="11">
    <location>
        <begin position="172"/>
        <end position="200"/>
    </location>
</feature>
<dbReference type="InterPro" id="IPR036855">
    <property type="entry name" value="Znf_CCCH_sf"/>
</dbReference>
<gene>
    <name evidence="13" type="ORF">CCR75_003485</name>
</gene>
<keyword evidence="14" id="KW-1185">Reference proteome</keyword>
<keyword evidence="8" id="KW-0539">Nucleus</keyword>
<keyword evidence="6 9" id="KW-0862">Zinc</keyword>
<proteinExistence type="predicted"/>
<keyword evidence="3 9" id="KW-0479">Metal-binding</keyword>
<dbReference type="SUPFAM" id="SSF90229">
    <property type="entry name" value="CCCH zinc finger"/>
    <property type="match status" value="3"/>
</dbReference>
<dbReference type="Pfam" id="PF00642">
    <property type="entry name" value="zf-CCCH"/>
    <property type="match status" value="1"/>
</dbReference>
<dbReference type="Pfam" id="PF14608">
    <property type="entry name" value="zf-CCCH_2"/>
    <property type="match status" value="3"/>
</dbReference>
<dbReference type="GO" id="GO:0006397">
    <property type="term" value="P:mRNA processing"/>
    <property type="evidence" value="ECO:0007669"/>
    <property type="project" value="UniProtKB-KW"/>
</dbReference>
<comment type="subcellular location">
    <subcellularLocation>
        <location evidence="1">Nucleus</location>
    </subcellularLocation>
</comment>
<evidence type="ECO:0000256" key="9">
    <source>
        <dbReference type="PROSITE-ProRule" id="PRU00723"/>
    </source>
</evidence>
<dbReference type="InterPro" id="IPR007275">
    <property type="entry name" value="YTH_domain"/>
</dbReference>
<evidence type="ECO:0000313" key="14">
    <source>
        <dbReference type="Proteomes" id="UP000294530"/>
    </source>
</evidence>
<dbReference type="AlphaFoldDB" id="A0A976FR71"/>
<dbReference type="Pfam" id="PF04146">
    <property type="entry name" value="YTH"/>
    <property type="match status" value="1"/>
</dbReference>
<comment type="caution">
    <text evidence="13">The sequence shown here is derived from an EMBL/GenBank/DDBJ whole genome shotgun (WGS) entry which is preliminary data.</text>
</comment>
<keyword evidence="7" id="KW-0694">RNA-binding</keyword>
<evidence type="ECO:0000256" key="1">
    <source>
        <dbReference type="ARBA" id="ARBA00004123"/>
    </source>
</evidence>
<feature type="zinc finger region" description="C3H1-type" evidence="9">
    <location>
        <begin position="172"/>
        <end position="200"/>
    </location>
</feature>
<dbReference type="PANTHER" id="PTHR23102">
    <property type="entry name" value="CLEAVAGE AND POLYADENYLATION SPECIFICITY FACTOR SUBUNIT 4-RELATED"/>
    <property type="match status" value="1"/>
</dbReference>
<keyword evidence="4" id="KW-0677">Repeat</keyword>
<name>A0A976FR71_BRELC</name>
<accession>A0A976FR71</accession>
<dbReference type="GO" id="GO:0051252">
    <property type="term" value="P:regulation of RNA metabolic process"/>
    <property type="evidence" value="ECO:0007669"/>
    <property type="project" value="UniProtKB-ARBA"/>
</dbReference>
<reference evidence="13 14" key="1">
    <citation type="journal article" date="2021" name="Genome Biol.">
        <title>AFLAP: assembly-free linkage analysis pipeline using k-mers from genome sequencing data.</title>
        <authorList>
            <person name="Fletcher K."/>
            <person name="Zhang L."/>
            <person name="Gil J."/>
            <person name="Han R."/>
            <person name="Cavanaugh K."/>
            <person name="Michelmore R."/>
        </authorList>
    </citation>
    <scope>NUCLEOTIDE SEQUENCE [LARGE SCALE GENOMIC DNA]</scope>
    <source>
        <strain evidence="13 14">SF5</strain>
    </source>
</reference>
<dbReference type="GeneID" id="94347250"/>
<dbReference type="FunFam" id="4.10.1000.10:FF:000017">
    <property type="entry name" value="Cleavage and polyadenylation specificity factor 30 kDa subunit"/>
    <property type="match status" value="1"/>
</dbReference>
<evidence type="ECO:0000313" key="13">
    <source>
        <dbReference type="EMBL" id="TDH71230.1"/>
    </source>
</evidence>
<dbReference type="PROSITE" id="PS50882">
    <property type="entry name" value="YTH"/>
    <property type="match status" value="1"/>
</dbReference>
<feature type="compositionally biased region" description="Basic and acidic residues" evidence="10">
    <location>
        <begin position="204"/>
        <end position="217"/>
    </location>
</feature>
<evidence type="ECO:0000256" key="10">
    <source>
        <dbReference type="SAM" id="MobiDB-lite"/>
    </source>
</evidence>
<dbReference type="PANTHER" id="PTHR23102:SF24">
    <property type="entry name" value="CLEAVAGE AND POLYADENYLATION SPECIFICITY FACTOR SUBUNIT 4"/>
    <property type="match status" value="1"/>
</dbReference>
<dbReference type="GO" id="GO:0005634">
    <property type="term" value="C:nucleus"/>
    <property type="evidence" value="ECO:0007669"/>
    <property type="project" value="UniProtKB-SubCell"/>
</dbReference>
<evidence type="ECO:0000256" key="5">
    <source>
        <dbReference type="ARBA" id="ARBA00022771"/>
    </source>
</evidence>
<evidence type="ECO:0000256" key="2">
    <source>
        <dbReference type="ARBA" id="ARBA00022664"/>
    </source>
</evidence>
<feature type="domain" description="YTH" evidence="12">
    <location>
        <begin position="248"/>
        <end position="371"/>
    </location>
</feature>
<dbReference type="Gene3D" id="3.10.590.10">
    <property type="entry name" value="ph1033 like domains"/>
    <property type="match status" value="1"/>
</dbReference>
<feature type="zinc finger region" description="C3H1-type" evidence="9">
    <location>
        <begin position="111"/>
        <end position="138"/>
    </location>
</feature>
<feature type="region of interest" description="Disordered" evidence="10">
    <location>
        <begin position="204"/>
        <end position="237"/>
    </location>
</feature>
<keyword evidence="2" id="KW-0507">mRNA processing</keyword>
<dbReference type="Proteomes" id="UP000294530">
    <property type="component" value="Unassembled WGS sequence"/>
</dbReference>
<evidence type="ECO:0008006" key="15">
    <source>
        <dbReference type="Google" id="ProtNLM"/>
    </source>
</evidence>
<dbReference type="FunFam" id="4.10.1000.10:FF:000003">
    <property type="entry name" value="Zinc finger CCCH domain-containing protein"/>
    <property type="match status" value="1"/>
</dbReference>
<protein>
    <recommendedName>
        <fullName evidence="15">Cleavage and polyadenylation specificity factor subunit 4</fullName>
    </recommendedName>
</protein>
<evidence type="ECO:0000259" key="11">
    <source>
        <dbReference type="PROSITE" id="PS50103"/>
    </source>
</evidence>
<sequence length="371" mass="42067">MVLGLLLRDEEERHLSFDFESILPEDGDERMDLGEHRSGAIVGVGGATFGQQAAKKDFKRGTVVCRHWLRALCMKGDNCEFLHQYDMSKMPECRWGMECQVPECPFRHVPDEERVECAFYKQGFCSHGSSCRYRHIKLAREECPETADFALQAKAADEENVKRRKAQPVNEFFKIAICKHWEKMGSCPFGDECHFAHGDTELRPFPKGEKEENDARGRYSGLAGPEGGARGQVGPASSQLLPDEGKMAKYYVVHAASYMNLAHSVHYKRWAVPSTVLQQFKMALEGSYDVFLVFTIRSSKQYQGLARVLTEACSTINPSLGTDLSINSVPYEVDGKCEWTGAFPIEWLYSCECPWERLAQCENKQLAVMEW</sequence>
<dbReference type="SMART" id="SM00356">
    <property type="entry name" value="ZnF_C3H1"/>
    <property type="match status" value="4"/>
</dbReference>
<evidence type="ECO:0000256" key="6">
    <source>
        <dbReference type="ARBA" id="ARBA00022833"/>
    </source>
</evidence>
<keyword evidence="5 9" id="KW-0863">Zinc-finger</keyword>
<evidence type="ECO:0000259" key="12">
    <source>
        <dbReference type="PROSITE" id="PS50882"/>
    </source>
</evidence>
<dbReference type="GO" id="GO:0008270">
    <property type="term" value="F:zinc ion binding"/>
    <property type="evidence" value="ECO:0007669"/>
    <property type="project" value="UniProtKB-KW"/>
</dbReference>
<evidence type="ECO:0000256" key="3">
    <source>
        <dbReference type="ARBA" id="ARBA00022723"/>
    </source>
</evidence>
<dbReference type="InterPro" id="IPR045348">
    <property type="entry name" value="CPSF4/Yth1"/>
</dbReference>
<dbReference type="PROSITE" id="PS50103">
    <property type="entry name" value="ZF_C3H1"/>
    <property type="match status" value="3"/>
</dbReference>